<evidence type="ECO:0000313" key="3">
    <source>
        <dbReference type="Proteomes" id="UP000019484"/>
    </source>
</evidence>
<accession>W9YMH3</accession>
<feature type="compositionally biased region" description="Polar residues" evidence="1">
    <location>
        <begin position="190"/>
        <end position="200"/>
    </location>
</feature>
<dbReference type="RefSeq" id="XP_007722615.1">
    <property type="nucleotide sequence ID" value="XM_007724425.1"/>
</dbReference>
<comment type="caution">
    <text evidence="2">The sequence shown here is derived from an EMBL/GenBank/DDBJ whole genome shotgun (WGS) entry which is preliminary data.</text>
</comment>
<gene>
    <name evidence="2" type="ORF">A1O1_03522</name>
</gene>
<dbReference type="AlphaFoldDB" id="W9YMH3"/>
<dbReference type="GeneID" id="19158414"/>
<evidence type="ECO:0000256" key="1">
    <source>
        <dbReference type="SAM" id="MobiDB-lite"/>
    </source>
</evidence>
<feature type="compositionally biased region" description="Low complexity" evidence="1">
    <location>
        <begin position="226"/>
        <end position="240"/>
    </location>
</feature>
<proteinExistence type="predicted"/>
<feature type="region of interest" description="Disordered" evidence="1">
    <location>
        <begin position="190"/>
        <end position="243"/>
    </location>
</feature>
<dbReference type="EMBL" id="AMWN01000003">
    <property type="protein sequence ID" value="EXJ90421.1"/>
    <property type="molecule type" value="Genomic_DNA"/>
</dbReference>
<dbReference type="HOGENOM" id="CLU_1011937_0_0_1"/>
<keyword evidence="3" id="KW-1185">Reference proteome</keyword>
<dbReference type="OrthoDB" id="4153356at2759"/>
<dbReference type="Proteomes" id="UP000019484">
    <property type="component" value="Unassembled WGS sequence"/>
</dbReference>
<feature type="compositionally biased region" description="Acidic residues" evidence="1">
    <location>
        <begin position="205"/>
        <end position="225"/>
    </location>
</feature>
<name>W9YMH3_9EURO</name>
<protein>
    <submittedName>
        <fullName evidence="2">Uncharacterized protein</fullName>
    </submittedName>
</protein>
<reference evidence="2 3" key="1">
    <citation type="submission" date="2013-03" db="EMBL/GenBank/DDBJ databases">
        <title>The Genome Sequence of Capronia coronata CBS 617.96.</title>
        <authorList>
            <consortium name="The Broad Institute Genomics Platform"/>
            <person name="Cuomo C."/>
            <person name="de Hoog S."/>
            <person name="Gorbushina A."/>
            <person name="Walker B."/>
            <person name="Young S.K."/>
            <person name="Zeng Q."/>
            <person name="Gargeya S."/>
            <person name="Fitzgerald M."/>
            <person name="Haas B."/>
            <person name="Abouelleil A."/>
            <person name="Allen A.W."/>
            <person name="Alvarado L."/>
            <person name="Arachchi H.M."/>
            <person name="Berlin A.M."/>
            <person name="Chapman S.B."/>
            <person name="Gainer-Dewar J."/>
            <person name="Goldberg J."/>
            <person name="Griggs A."/>
            <person name="Gujja S."/>
            <person name="Hansen M."/>
            <person name="Howarth C."/>
            <person name="Imamovic A."/>
            <person name="Ireland A."/>
            <person name="Larimer J."/>
            <person name="McCowan C."/>
            <person name="Murphy C."/>
            <person name="Pearson M."/>
            <person name="Poon T.W."/>
            <person name="Priest M."/>
            <person name="Roberts A."/>
            <person name="Saif S."/>
            <person name="Shea T."/>
            <person name="Sisk P."/>
            <person name="Sykes S."/>
            <person name="Wortman J."/>
            <person name="Nusbaum C."/>
            <person name="Birren B."/>
        </authorList>
    </citation>
    <scope>NUCLEOTIDE SEQUENCE [LARGE SCALE GENOMIC DNA]</scope>
    <source>
        <strain evidence="2 3">CBS 617.96</strain>
    </source>
</reference>
<evidence type="ECO:0000313" key="2">
    <source>
        <dbReference type="EMBL" id="EXJ90421.1"/>
    </source>
</evidence>
<organism evidence="2 3">
    <name type="scientific">Capronia coronata CBS 617.96</name>
    <dbReference type="NCBI Taxonomy" id="1182541"/>
    <lineage>
        <taxon>Eukaryota</taxon>
        <taxon>Fungi</taxon>
        <taxon>Dikarya</taxon>
        <taxon>Ascomycota</taxon>
        <taxon>Pezizomycotina</taxon>
        <taxon>Eurotiomycetes</taxon>
        <taxon>Chaetothyriomycetidae</taxon>
        <taxon>Chaetothyriales</taxon>
        <taxon>Herpotrichiellaceae</taxon>
        <taxon>Capronia</taxon>
    </lineage>
</organism>
<sequence length="275" mass="30033">MPTVHTGQGTRLLLEITEKGITDLTSLGDDMKKTAAVTERIYVEVRMQWLAYLMVMRGQLGSTFDEDSAQTHASQVFRPYEMQAHNYKQCCDLAQRVIDKFVQLQKLAGTVLAAQEEMGEQLTQTEEGVKKLTIGIKCIDTVWLDITTSFARLKLAVDELEKTEVIGALMGEGEPGPSVQELEEDDGITQAENENDSGSGAVSNSEEEEDDDAAIAEQEEEEEVSVSDTTTATTATTVPEQGLLQTNSALLGGGEGVLFPVRCLQTVYEEDEEAA</sequence>